<dbReference type="SMART" id="SM00448">
    <property type="entry name" value="REC"/>
    <property type="match status" value="1"/>
</dbReference>
<protein>
    <recommendedName>
        <fullName evidence="1">Response regulatory domain-containing protein</fullName>
    </recommendedName>
</protein>
<dbReference type="SUPFAM" id="SSF52172">
    <property type="entry name" value="CheY-like"/>
    <property type="match status" value="1"/>
</dbReference>
<dbReference type="InterPro" id="IPR052048">
    <property type="entry name" value="ST_Response_Regulator"/>
</dbReference>
<evidence type="ECO:0000313" key="2">
    <source>
        <dbReference type="EMBL" id="KKN15800.1"/>
    </source>
</evidence>
<dbReference type="PANTHER" id="PTHR43228">
    <property type="entry name" value="TWO-COMPONENT RESPONSE REGULATOR"/>
    <property type="match status" value="1"/>
</dbReference>
<feature type="domain" description="Response regulatory" evidence="1">
    <location>
        <begin position="4"/>
        <end position="118"/>
    </location>
</feature>
<reference evidence="2" key="1">
    <citation type="journal article" date="2015" name="Nature">
        <title>Complex archaea that bridge the gap between prokaryotes and eukaryotes.</title>
        <authorList>
            <person name="Spang A."/>
            <person name="Saw J.H."/>
            <person name="Jorgensen S.L."/>
            <person name="Zaremba-Niedzwiedzka K."/>
            <person name="Martijn J."/>
            <person name="Lind A.E."/>
            <person name="van Eijk R."/>
            <person name="Schleper C."/>
            <person name="Guy L."/>
            <person name="Ettema T.J."/>
        </authorList>
    </citation>
    <scope>NUCLEOTIDE SEQUENCE</scope>
</reference>
<dbReference type="Pfam" id="PF00072">
    <property type="entry name" value="Response_reg"/>
    <property type="match status" value="1"/>
</dbReference>
<evidence type="ECO:0000259" key="1">
    <source>
        <dbReference type="PROSITE" id="PS50110"/>
    </source>
</evidence>
<gene>
    <name evidence="2" type="ORF">LCGC14_0982220</name>
</gene>
<dbReference type="CDD" id="cd17535">
    <property type="entry name" value="REC_NarL-like"/>
    <property type="match status" value="1"/>
</dbReference>
<dbReference type="GO" id="GO:0000160">
    <property type="term" value="P:phosphorelay signal transduction system"/>
    <property type="evidence" value="ECO:0007669"/>
    <property type="project" value="InterPro"/>
</dbReference>
<dbReference type="InterPro" id="IPR011006">
    <property type="entry name" value="CheY-like_superfamily"/>
</dbReference>
<dbReference type="InterPro" id="IPR058245">
    <property type="entry name" value="NreC/VraR/RcsB-like_REC"/>
</dbReference>
<dbReference type="PANTHER" id="PTHR43228:SF1">
    <property type="entry name" value="TWO-COMPONENT RESPONSE REGULATOR ARR22"/>
    <property type="match status" value="1"/>
</dbReference>
<dbReference type="EMBL" id="LAZR01003675">
    <property type="protein sequence ID" value="KKN15800.1"/>
    <property type="molecule type" value="Genomic_DNA"/>
</dbReference>
<dbReference type="Gene3D" id="3.40.50.2300">
    <property type="match status" value="1"/>
</dbReference>
<dbReference type="AlphaFoldDB" id="A0A0F9N8F7"/>
<accession>A0A0F9N8F7</accession>
<dbReference type="InterPro" id="IPR001789">
    <property type="entry name" value="Sig_transdc_resp-reg_receiver"/>
</dbReference>
<dbReference type="PROSITE" id="PS50110">
    <property type="entry name" value="RESPONSE_REGULATORY"/>
    <property type="match status" value="1"/>
</dbReference>
<proteinExistence type="predicted"/>
<comment type="caution">
    <text evidence="2">The sequence shown here is derived from an EMBL/GenBank/DDBJ whole genome shotgun (WGS) entry which is preliminary data.</text>
</comment>
<name>A0A0F9N8F7_9ZZZZ</name>
<sequence>MRLRILLADDHVMFRDGIRPLINREEGMEVVGEAEDGLETVRLAKELKPDIIIMDYRLPIKNGIDAAKEILEIDKKSKIIIVTADKNIRDEALTIGVTSFKEKPCPINLLKNNIIKALKA</sequence>
<organism evidence="2">
    <name type="scientific">marine sediment metagenome</name>
    <dbReference type="NCBI Taxonomy" id="412755"/>
    <lineage>
        <taxon>unclassified sequences</taxon>
        <taxon>metagenomes</taxon>
        <taxon>ecological metagenomes</taxon>
    </lineage>
</organism>